<comment type="caution">
    <text evidence="7">The sequence shown here is derived from an EMBL/GenBank/DDBJ whole genome shotgun (WGS) entry which is preliminary data.</text>
</comment>
<keyword evidence="4" id="KW-0238">DNA-binding</keyword>
<dbReference type="EC" id="2.6.1.1" evidence="7"/>
<dbReference type="Gene3D" id="1.10.10.10">
    <property type="entry name" value="Winged helix-like DNA-binding domain superfamily/Winged helix DNA-binding domain"/>
    <property type="match status" value="1"/>
</dbReference>
<dbReference type="InterPro" id="IPR051446">
    <property type="entry name" value="HTH_trans_reg/aminotransferase"/>
</dbReference>
<dbReference type="GO" id="GO:0004069">
    <property type="term" value="F:L-aspartate:2-oxoglutarate aminotransferase activity"/>
    <property type="evidence" value="ECO:0007669"/>
    <property type="project" value="UniProtKB-EC"/>
</dbReference>
<dbReference type="AlphaFoldDB" id="A0A060QBF6"/>
<evidence type="ECO:0000256" key="1">
    <source>
        <dbReference type="ARBA" id="ARBA00005384"/>
    </source>
</evidence>
<dbReference type="SMART" id="SM00345">
    <property type="entry name" value="HTH_GNTR"/>
    <property type="match status" value="1"/>
</dbReference>
<dbReference type="InterPro" id="IPR036388">
    <property type="entry name" value="WH-like_DNA-bd_sf"/>
</dbReference>
<evidence type="ECO:0000256" key="5">
    <source>
        <dbReference type="ARBA" id="ARBA00023163"/>
    </source>
</evidence>
<dbReference type="SUPFAM" id="SSF46785">
    <property type="entry name" value="Winged helix' DNA-binding domain"/>
    <property type="match status" value="1"/>
</dbReference>
<keyword evidence="5" id="KW-0804">Transcription</keyword>
<dbReference type="PANTHER" id="PTHR46577">
    <property type="entry name" value="HTH-TYPE TRANSCRIPTIONAL REGULATORY PROTEIN GABR"/>
    <property type="match status" value="1"/>
</dbReference>
<sequence>MPVYLPALFNVDPHASTPLPVQLFAALGRAIKSGKLAHGEVLPSTRQAAAMLGLSRSSIATAYDLLRAEGILDMRAGRRPVVHCTNLPSPRTVQGGTATLSDRGRILAQDPRAASYQRDTGRLSPGVPDEAQFPADLWAQTLRRVARQNHGDEAAYGGYHGAHALREAISTRLASDRGLRVSPGQIIITPGTQASLTLIAQVMTDPGDVVAVEDPGYLGARASFMASGARLVPVPVDDHGMQVSQLPPEARLVYITPSNQFPLGGRMGLDRRLALLDRARAQNALILEDDYDSEFLWHGREIAALAAHGTGCEWLYLGSASKALLPGLRLGWMAVPEPLVAPLRAAHRTMGLAANLHAQLALAALMETGQYRAHLRRIARLYQQRGMALYHALATVEGLHVTPPHGGVQIGAILEHAGFETACLTALSAAGYRMGRLSALCQQTKLEGLIMGFASLREDDPARLAALLRGVLEGAPGV</sequence>
<dbReference type="InterPro" id="IPR000524">
    <property type="entry name" value="Tscrpt_reg_HTH_GntR"/>
</dbReference>
<dbReference type="GO" id="GO:0003677">
    <property type="term" value="F:DNA binding"/>
    <property type="evidence" value="ECO:0007669"/>
    <property type="project" value="UniProtKB-KW"/>
</dbReference>
<name>A0A060QBF6_9PROT</name>
<dbReference type="CDD" id="cd00609">
    <property type="entry name" value="AAT_like"/>
    <property type="match status" value="1"/>
</dbReference>
<accession>A0A060QBF6</accession>
<dbReference type="PROSITE" id="PS50949">
    <property type="entry name" value="HTH_GNTR"/>
    <property type="match status" value="1"/>
</dbReference>
<keyword evidence="7" id="KW-0808">Transferase</keyword>
<dbReference type="Gene3D" id="3.40.640.10">
    <property type="entry name" value="Type I PLP-dependent aspartate aminotransferase-like (Major domain)"/>
    <property type="match status" value="1"/>
</dbReference>
<dbReference type="GO" id="GO:0003700">
    <property type="term" value="F:DNA-binding transcription factor activity"/>
    <property type="evidence" value="ECO:0007669"/>
    <property type="project" value="InterPro"/>
</dbReference>
<evidence type="ECO:0000313" key="7">
    <source>
        <dbReference type="EMBL" id="CDG38484.1"/>
    </source>
</evidence>
<gene>
    <name evidence="7" type="ORF">ASAP_0439</name>
</gene>
<dbReference type="EMBL" id="CBLX010000003">
    <property type="protein sequence ID" value="CDG38484.1"/>
    <property type="molecule type" value="Genomic_DNA"/>
</dbReference>
<keyword evidence="7" id="KW-0032">Aminotransferase</keyword>
<dbReference type="PANTHER" id="PTHR46577:SF1">
    <property type="entry name" value="HTH-TYPE TRANSCRIPTIONAL REGULATORY PROTEIN GABR"/>
    <property type="match status" value="1"/>
</dbReference>
<dbReference type="InterPro" id="IPR004839">
    <property type="entry name" value="Aminotransferase_I/II_large"/>
</dbReference>
<dbReference type="InterPro" id="IPR036390">
    <property type="entry name" value="WH_DNA-bd_sf"/>
</dbReference>
<dbReference type="Pfam" id="PF00392">
    <property type="entry name" value="GntR"/>
    <property type="match status" value="1"/>
</dbReference>
<dbReference type="eggNOG" id="COG1167">
    <property type="taxonomic scope" value="Bacteria"/>
</dbReference>
<comment type="similarity">
    <text evidence="1">In the C-terminal section; belongs to the class-I pyridoxal-phosphate-dependent aminotransferase family.</text>
</comment>
<dbReference type="CDD" id="cd07377">
    <property type="entry name" value="WHTH_GntR"/>
    <property type="match status" value="1"/>
</dbReference>
<dbReference type="InterPro" id="IPR015424">
    <property type="entry name" value="PyrdxlP-dep_Trfase"/>
</dbReference>
<evidence type="ECO:0000313" key="8">
    <source>
        <dbReference type="Proteomes" id="UP000027583"/>
    </source>
</evidence>
<dbReference type="Proteomes" id="UP000027583">
    <property type="component" value="Unassembled WGS sequence"/>
</dbReference>
<dbReference type="RefSeq" id="WP_031240027.1">
    <property type="nucleotide sequence ID" value="NZ_CBLX010000003.1"/>
</dbReference>
<organism evidence="7 8">
    <name type="scientific">Asaia bogorensis</name>
    <dbReference type="NCBI Taxonomy" id="91915"/>
    <lineage>
        <taxon>Bacteria</taxon>
        <taxon>Pseudomonadati</taxon>
        <taxon>Pseudomonadota</taxon>
        <taxon>Alphaproteobacteria</taxon>
        <taxon>Acetobacterales</taxon>
        <taxon>Acetobacteraceae</taxon>
        <taxon>Asaia</taxon>
    </lineage>
</organism>
<evidence type="ECO:0000259" key="6">
    <source>
        <dbReference type="PROSITE" id="PS50949"/>
    </source>
</evidence>
<evidence type="ECO:0000256" key="3">
    <source>
        <dbReference type="ARBA" id="ARBA00023015"/>
    </source>
</evidence>
<dbReference type="GO" id="GO:0030170">
    <property type="term" value="F:pyridoxal phosphate binding"/>
    <property type="evidence" value="ECO:0007669"/>
    <property type="project" value="InterPro"/>
</dbReference>
<evidence type="ECO:0000256" key="4">
    <source>
        <dbReference type="ARBA" id="ARBA00023125"/>
    </source>
</evidence>
<evidence type="ECO:0000256" key="2">
    <source>
        <dbReference type="ARBA" id="ARBA00022898"/>
    </source>
</evidence>
<keyword evidence="3" id="KW-0805">Transcription regulation</keyword>
<proteinExistence type="inferred from homology"/>
<dbReference type="PRINTS" id="PR00035">
    <property type="entry name" value="HTHGNTR"/>
</dbReference>
<protein>
    <submittedName>
        <fullName evidence="7">Transcriptional regulator, GntR family domain / Aspartate aminotransferase</fullName>
        <ecNumber evidence="7">2.6.1.1</ecNumber>
    </submittedName>
</protein>
<reference evidence="7 8" key="1">
    <citation type="journal article" date="2014" name="Genome Biol. Evol.">
        <title>Acetic acid bacteria genomes reveal functional traits for adaptation to life in insect guts.</title>
        <authorList>
            <person name="Chouaia B."/>
            <person name="Gaiarsa S."/>
            <person name="Crotti E."/>
            <person name="Comandatore F."/>
            <person name="Degli Esposti M."/>
            <person name="Ricci I."/>
            <person name="Alma A."/>
            <person name="Favia G."/>
            <person name="Bandi C."/>
            <person name="Daffonchio D."/>
        </authorList>
    </citation>
    <scope>NUCLEOTIDE SEQUENCE [LARGE SCALE GENOMIC DNA]</scope>
    <source>
        <strain evidence="7 8">SF2.1</strain>
    </source>
</reference>
<keyword evidence="2" id="KW-0663">Pyridoxal phosphate</keyword>
<feature type="domain" description="HTH gntR-type" evidence="6">
    <location>
        <begin position="17"/>
        <end position="85"/>
    </location>
</feature>
<reference evidence="7 8" key="2">
    <citation type="journal article" date="2014" name="PLoS ONE">
        <title>Evolution of mitochondria reconstructed from the energy metabolism of living bacteria.</title>
        <authorList>
            <person name="Degli Esposti M."/>
            <person name="Chouaia B."/>
            <person name="Comandatore F."/>
            <person name="Crotti E."/>
            <person name="Sassera D."/>
            <person name="Lievens P.M."/>
            <person name="Daffonchio D."/>
            <person name="Bandi C."/>
        </authorList>
    </citation>
    <scope>NUCLEOTIDE SEQUENCE [LARGE SCALE GENOMIC DNA]</scope>
    <source>
        <strain evidence="7 8">SF2.1</strain>
    </source>
</reference>
<dbReference type="Pfam" id="PF00155">
    <property type="entry name" value="Aminotran_1_2"/>
    <property type="match status" value="1"/>
</dbReference>
<dbReference type="InterPro" id="IPR015421">
    <property type="entry name" value="PyrdxlP-dep_Trfase_major"/>
</dbReference>
<dbReference type="SUPFAM" id="SSF53383">
    <property type="entry name" value="PLP-dependent transferases"/>
    <property type="match status" value="1"/>
</dbReference>